<keyword evidence="3" id="KW-1185">Reference proteome</keyword>
<organism evidence="2 3">
    <name type="scientific">Puccinia graminis f. sp. tritici (strain CRL 75-36-700-3 / race SCCL)</name>
    <name type="common">Black stem rust fungus</name>
    <dbReference type="NCBI Taxonomy" id="418459"/>
    <lineage>
        <taxon>Eukaryota</taxon>
        <taxon>Fungi</taxon>
        <taxon>Dikarya</taxon>
        <taxon>Basidiomycota</taxon>
        <taxon>Pucciniomycotina</taxon>
        <taxon>Pucciniomycetes</taxon>
        <taxon>Pucciniales</taxon>
        <taxon>Pucciniaceae</taxon>
        <taxon>Puccinia</taxon>
    </lineage>
</organism>
<proteinExistence type="predicted"/>
<accession>E3L5N7</accession>
<dbReference type="HOGENOM" id="CLU_1866159_0_0_1"/>
<dbReference type="InParanoid" id="E3L5N7"/>
<sequence>MPSVTLCTRHLGCLQCTGCRPDISESRHRVPTPAGIHQKLGITSHERLWCIHLRPVSQHFPSDFDRPSSSTAAGSKDKTSKIAPRLSVKAEITAMREATNQQAALKLSAKSTGAGEENGSDQMANLMGYLGGLKSRK</sequence>
<name>E3L5N7_PUCGT</name>
<dbReference type="Proteomes" id="UP000008783">
    <property type="component" value="Unassembled WGS sequence"/>
</dbReference>
<gene>
    <name evidence="2" type="ORF">PGTG_18056</name>
</gene>
<dbReference type="AlphaFoldDB" id="E3L5N7"/>
<evidence type="ECO:0000313" key="3">
    <source>
        <dbReference type="Proteomes" id="UP000008783"/>
    </source>
</evidence>
<reference key="1">
    <citation type="submission" date="2007-01" db="EMBL/GenBank/DDBJ databases">
        <title>The Genome Sequence of Puccinia graminis f. sp. tritici Strain CRL 75-36-700-3.</title>
        <authorList>
            <consortium name="The Broad Institute Genome Sequencing Platform"/>
            <person name="Birren B."/>
            <person name="Lander E."/>
            <person name="Galagan J."/>
            <person name="Nusbaum C."/>
            <person name="Devon K."/>
            <person name="Cuomo C."/>
            <person name="Jaffe D."/>
            <person name="Butler J."/>
            <person name="Alvarez P."/>
            <person name="Gnerre S."/>
            <person name="Grabherr M."/>
            <person name="Mauceli E."/>
            <person name="Brockman W."/>
            <person name="Young S."/>
            <person name="LaButti K."/>
            <person name="Sykes S."/>
            <person name="DeCaprio D."/>
            <person name="Crawford M."/>
            <person name="Koehrsen M."/>
            <person name="Engels R."/>
            <person name="Montgomery P."/>
            <person name="Pearson M."/>
            <person name="Howarth C."/>
            <person name="Larson L."/>
            <person name="White J."/>
            <person name="Zeng Q."/>
            <person name="Kodira C."/>
            <person name="Yandava C."/>
            <person name="Alvarado L."/>
            <person name="O'Leary S."/>
            <person name="Szabo L."/>
            <person name="Dean R."/>
            <person name="Schein J."/>
        </authorList>
    </citation>
    <scope>NUCLEOTIDE SEQUENCE</scope>
    <source>
        <strain>CRL 75-36-700-3</strain>
    </source>
</reference>
<evidence type="ECO:0000313" key="2">
    <source>
        <dbReference type="EMBL" id="EFP91862.1"/>
    </source>
</evidence>
<feature type="region of interest" description="Disordered" evidence="1">
    <location>
        <begin position="58"/>
        <end position="84"/>
    </location>
</feature>
<dbReference type="EMBL" id="DS178353">
    <property type="protein sequence ID" value="EFP91862.1"/>
    <property type="molecule type" value="Genomic_DNA"/>
</dbReference>
<dbReference type="RefSeq" id="XP_003336281.1">
    <property type="nucleotide sequence ID" value="XM_003336233.1"/>
</dbReference>
<dbReference type="GeneID" id="10531808"/>
<reference evidence="3" key="2">
    <citation type="journal article" date="2011" name="Proc. Natl. Acad. Sci. U.S.A.">
        <title>Obligate biotrophy features unraveled by the genomic analysis of rust fungi.</title>
        <authorList>
            <person name="Duplessis S."/>
            <person name="Cuomo C.A."/>
            <person name="Lin Y.-C."/>
            <person name="Aerts A."/>
            <person name="Tisserant E."/>
            <person name="Veneault-Fourrey C."/>
            <person name="Joly D.L."/>
            <person name="Hacquard S."/>
            <person name="Amselem J."/>
            <person name="Cantarel B.L."/>
            <person name="Chiu R."/>
            <person name="Coutinho P.M."/>
            <person name="Feau N."/>
            <person name="Field M."/>
            <person name="Frey P."/>
            <person name="Gelhaye E."/>
            <person name="Goldberg J."/>
            <person name="Grabherr M.G."/>
            <person name="Kodira C.D."/>
            <person name="Kohler A."/>
            <person name="Kuees U."/>
            <person name="Lindquist E.A."/>
            <person name="Lucas S.M."/>
            <person name="Mago R."/>
            <person name="Mauceli E."/>
            <person name="Morin E."/>
            <person name="Murat C."/>
            <person name="Pangilinan J.L."/>
            <person name="Park R."/>
            <person name="Pearson M."/>
            <person name="Quesneville H."/>
            <person name="Rouhier N."/>
            <person name="Sakthikumar S."/>
            <person name="Salamov A.A."/>
            <person name="Schmutz J."/>
            <person name="Selles B."/>
            <person name="Shapiro H."/>
            <person name="Tanguay P."/>
            <person name="Tuskan G.A."/>
            <person name="Henrissat B."/>
            <person name="Van de Peer Y."/>
            <person name="Rouze P."/>
            <person name="Ellis J.G."/>
            <person name="Dodds P.N."/>
            <person name="Schein J.E."/>
            <person name="Zhong S."/>
            <person name="Hamelin R.C."/>
            <person name="Grigoriev I.V."/>
            <person name="Szabo L.J."/>
            <person name="Martin F."/>
        </authorList>
    </citation>
    <scope>NUCLEOTIDE SEQUENCE [LARGE SCALE GENOMIC DNA]</scope>
    <source>
        <strain evidence="3">CRL 75-36-700-3 / race SCCL</strain>
    </source>
</reference>
<dbReference type="KEGG" id="pgr:PGTG_18056"/>
<protein>
    <submittedName>
        <fullName evidence="2">Uncharacterized protein</fullName>
    </submittedName>
</protein>
<dbReference type="VEuPathDB" id="FungiDB:PGTG_18056"/>
<evidence type="ECO:0000256" key="1">
    <source>
        <dbReference type="SAM" id="MobiDB-lite"/>
    </source>
</evidence>